<dbReference type="Proteomes" id="UP000076078">
    <property type="component" value="Unassembled WGS sequence"/>
</dbReference>
<comment type="caution">
    <text evidence="2">The sequence shown here is derived from an EMBL/GenBank/DDBJ whole genome shotgun (WGS) entry which is preliminary data.</text>
</comment>
<proteinExistence type="predicted"/>
<evidence type="ECO:0000256" key="1">
    <source>
        <dbReference type="SAM" id="MobiDB-lite"/>
    </source>
</evidence>
<feature type="compositionally biased region" description="Low complexity" evidence="1">
    <location>
        <begin position="148"/>
        <end position="162"/>
    </location>
</feature>
<evidence type="ECO:0000313" key="3">
    <source>
        <dbReference type="Proteomes" id="UP000076078"/>
    </source>
</evidence>
<evidence type="ECO:0000313" key="2">
    <source>
        <dbReference type="EMBL" id="KYQ89007.1"/>
    </source>
</evidence>
<gene>
    <name evidence="2" type="ORF">DLAC_10225</name>
</gene>
<sequence length="278" mass="32335">MKRKLKKNIFRMITTQYEKQVELVDKVFRELHDQLHLKQVDIKRELKSHLEENSEKHTMEISGLDNDITQLTDIINTLSTDQKVKSENQNIDKVKLVYQITNHKNGIRKPTEYKISTLNETLVKTALDSVTLIELQEKIIRSPSQHSNNNNNNNNTNNNNNNTIVDNRIELFKFYKYSNEKGLKLHNLKSGEVRIINPNRINGPLLPFCSWQSNSNQTIYVLTDDRVHYLNTSDVNPQWQSFGVFQWKYHNINSMIGDGKGNLFLIGVREGTPTLSNI</sequence>
<dbReference type="AlphaFoldDB" id="A0A151Z517"/>
<feature type="region of interest" description="Disordered" evidence="1">
    <location>
        <begin position="142"/>
        <end position="162"/>
    </location>
</feature>
<reference evidence="2 3" key="1">
    <citation type="submission" date="2015-12" db="EMBL/GenBank/DDBJ databases">
        <title>Dictyostelia acquired genes for synthesis and detection of signals that induce cell-type specialization by lateral gene transfer from prokaryotes.</title>
        <authorList>
            <person name="Gloeckner G."/>
            <person name="Schaap P."/>
        </authorList>
    </citation>
    <scope>NUCLEOTIDE SEQUENCE [LARGE SCALE GENOMIC DNA]</scope>
    <source>
        <strain evidence="2 3">TK</strain>
    </source>
</reference>
<name>A0A151Z517_TIELA</name>
<organism evidence="2 3">
    <name type="scientific">Tieghemostelium lacteum</name>
    <name type="common">Slime mold</name>
    <name type="synonym">Dictyostelium lacteum</name>
    <dbReference type="NCBI Taxonomy" id="361077"/>
    <lineage>
        <taxon>Eukaryota</taxon>
        <taxon>Amoebozoa</taxon>
        <taxon>Evosea</taxon>
        <taxon>Eumycetozoa</taxon>
        <taxon>Dictyostelia</taxon>
        <taxon>Dictyosteliales</taxon>
        <taxon>Raperosteliaceae</taxon>
        <taxon>Tieghemostelium</taxon>
    </lineage>
</organism>
<accession>A0A151Z517</accession>
<protein>
    <submittedName>
        <fullName evidence="2">FNIP repeat-containing protein</fullName>
    </submittedName>
</protein>
<dbReference type="EMBL" id="LODT01000042">
    <property type="protein sequence ID" value="KYQ89007.1"/>
    <property type="molecule type" value="Genomic_DNA"/>
</dbReference>
<keyword evidence="3" id="KW-1185">Reference proteome</keyword>
<dbReference type="InParanoid" id="A0A151Z517"/>